<organism evidence="2 3">
    <name type="scientific">Aeromicrobium erythreum</name>
    <dbReference type="NCBI Taxonomy" id="2041"/>
    <lineage>
        <taxon>Bacteria</taxon>
        <taxon>Bacillati</taxon>
        <taxon>Actinomycetota</taxon>
        <taxon>Actinomycetes</taxon>
        <taxon>Propionibacteriales</taxon>
        <taxon>Nocardioidaceae</taxon>
        <taxon>Aeromicrobium</taxon>
    </lineage>
</organism>
<feature type="transmembrane region" description="Helical" evidence="1">
    <location>
        <begin position="52"/>
        <end position="70"/>
    </location>
</feature>
<keyword evidence="1" id="KW-0812">Transmembrane</keyword>
<evidence type="ECO:0000256" key="1">
    <source>
        <dbReference type="SAM" id="Phobius"/>
    </source>
</evidence>
<gene>
    <name evidence="2" type="ORF">AERYTH_00300</name>
</gene>
<feature type="transmembrane region" description="Helical" evidence="1">
    <location>
        <begin position="15"/>
        <end position="40"/>
    </location>
</feature>
<dbReference type="KEGG" id="aer:AERYTH_00300"/>
<keyword evidence="1" id="KW-1133">Transmembrane helix</keyword>
<name>A0A0U4AS08_9ACTN</name>
<keyword evidence="1" id="KW-0472">Membrane</keyword>
<sequence>MVSSSLARHHPDSAYAAGLIGFALLWVNPFLSALVLALTLLGFRRAHRTVRLVAKVLLVVMVVRGVAALVG</sequence>
<dbReference type="Proteomes" id="UP000067689">
    <property type="component" value="Chromosome"/>
</dbReference>
<proteinExistence type="predicted"/>
<dbReference type="AlphaFoldDB" id="A0A0U4AS08"/>
<dbReference type="PATRIC" id="fig|2041.4.peg.61"/>
<keyword evidence="3" id="KW-1185">Reference proteome</keyword>
<reference evidence="2 3" key="1">
    <citation type="journal article" date="1991" name="Int. J. Syst. Bacteriol.">
        <title>Description of the erythromycin-producing bacterium Arthrobacter sp. strain NRRL B-3381 as Aeromicrobium erythreum gen. nov., sp. nov.</title>
        <authorList>
            <person name="Miller E.S."/>
            <person name="Woese C.R."/>
            <person name="Brenner S."/>
        </authorList>
    </citation>
    <scope>NUCLEOTIDE SEQUENCE [LARGE SCALE GENOMIC DNA]</scope>
    <source>
        <strain evidence="2 3">AR18</strain>
    </source>
</reference>
<protein>
    <submittedName>
        <fullName evidence="2">Uncharacterized protein</fullName>
    </submittedName>
</protein>
<evidence type="ECO:0000313" key="2">
    <source>
        <dbReference type="EMBL" id="ALX03248.1"/>
    </source>
</evidence>
<accession>A0A0U4AS08</accession>
<dbReference type="EMBL" id="CP011502">
    <property type="protein sequence ID" value="ALX03248.1"/>
    <property type="molecule type" value="Genomic_DNA"/>
</dbReference>
<evidence type="ECO:0000313" key="3">
    <source>
        <dbReference type="Proteomes" id="UP000067689"/>
    </source>
</evidence>
<dbReference type="RefSeq" id="WP_067853088.1">
    <property type="nucleotide sequence ID" value="NZ_CP011502.1"/>
</dbReference>